<evidence type="ECO:0000313" key="2">
    <source>
        <dbReference type="Proteomes" id="UP000326396"/>
    </source>
</evidence>
<gene>
    <name evidence="1" type="ORF">E3N88_39848</name>
</gene>
<name>A0A5N6LLT5_9ASTR</name>
<protein>
    <recommendedName>
        <fullName evidence="3">DUF659 domain-containing protein</fullName>
    </recommendedName>
</protein>
<reference evidence="1 2" key="1">
    <citation type="submission" date="2019-05" db="EMBL/GenBank/DDBJ databases">
        <title>Mikania micrantha, genome provides insights into the molecular mechanism of rapid growth.</title>
        <authorList>
            <person name="Liu B."/>
        </authorList>
    </citation>
    <scope>NUCLEOTIDE SEQUENCE [LARGE SCALE GENOMIC DNA]</scope>
    <source>
        <strain evidence="1">NLD-2019</strain>
        <tissue evidence="1">Leaf</tissue>
    </source>
</reference>
<dbReference type="AlphaFoldDB" id="A0A5N6LLT5"/>
<evidence type="ECO:0000313" key="1">
    <source>
        <dbReference type="EMBL" id="KAD2392871.1"/>
    </source>
</evidence>
<keyword evidence="2" id="KW-1185">Reference proteome</keyword>
<dbReference type="EMBL" id="SZYD01000019">
    <property type="protein sequence ID" value="KAD2392871.1"/>
    <property type="molecule type" value="Genomic_DNA"/>
</dbReference>
<organism evidence="1 2">
    <name type="scientific">Mikania micrantha</name>
    <name type="common">bitter vine</name>
    <dbReference type="NCBI Taxonomy" id="192012"/>
    <lineage>
        <taxon>Eukaryota</taxon>
        <taxon>Viridiplantae</taxon>
        <taxon>Streptophyta</taxon>
        <taxon>Embryophyta</taxon>
        <taxon>Tracheophyta</taxon>
        <taxon>Spermatophyta</taxon>
        <taxon>Magnoliopsida</taxon>
        <taxon>eudicotyledons</taxon>
        <taxon>Gunneridae</taxon>
        <taxon>Pentapetalae</taxon>
        <taxon>asterids</taxon>
        <taxon>campanulids</taxon>
        <taxon>Asterales</taxon>
        <taxon>Asteraceae</taxon>
        <taxon>Asteroideae</taxon>
        <taxon>Heliantheae alliance</taxon>
        <taxon>Eupatorieae</taxon>
        <taxon>Mikania</taxon>
    </lineage>
</organism>
<proteinExistence type="predicted"/>
<evidence type="ECO:0008006" key="3">
    <source>
        <dbReference type="Google" id="ProtNLM"/>
    </source>
</evidence>
<dbReference type="OrthoDB" id="2442898at2759"/>
<comment type="caution">
    <text evidence="1">The sequence shown here is derived from an EMBL/GenBank/DDBJ whole genome shotgun (WGS) entry which is preliminary data.</text>
</comment>
<dbReference type="Proteomes" id="UP000326396">
    <property type="component" value="Linkage Group LG9"/>
</dbReference>
<sequence>MFQFVRTGARDIFSPIAGGISRLKHLVGSFNDVFDCPKYPPHVCEEIRTYMKKKEMSKVENIINSTIQHVDYDLEYDKDCEEVDAANVPHRKIQGVLDALVEEVGEENVVQIVTNNASAYN</sequence>
<accession>A0A5N6LLT5</accession>